<feature type="active site" evidence="1">
    <location>
        <position position="476"/>
    </location>
</feature>
<dbReference type="PRINTS" id="PR00931">
    <property type="entry name" value="MICOLLPTASE"/>
</dbReference>
<dbReference type="GO" id="GO:0005576">
    <property type="term" value="C:extracellular region"/>
    <property type="evidence" value="ECO:0007669"/>
    <property type="project" value="InterPro"/>
</dbReference>
<evidence type="ECO:0000256" key="1">
    <source>
        <dbReference type="PIRSR" id="PIRSR602169-1"/>
    </source>
</evidence>
<dbReference type="Gene3D" id="1.10.390.20">
    <property type="match status" value="1"/>
</dbReference>
<evidence type="ECO:0000313" key="4">
    <source>
        <dbReference type="Proteomes" id="UP000315303"/>
    </source>
</evidence>
<feature type="chain" id="PRO_5021403470" evidence="2">
    <location>
        <begin position="19"/>
        <end position="657"/>
    </location>
</feature>
<keyword evidence="2" id="KW-0732">Signal</keyword>
<feature type="signal peptide" evidence="2">
    <location>
        <begin position="1"/>
        <end position="18"/>
    </location>
</feature>
<keyword evidence="4" id="KW-1185">Reference proteome</keyword>
<dbReference type="EMBL" id="SAWY01000021">
    <property type="protein sequence ID" value="TPH14587.1"/>
    <property type="molecule type" value="Genomic_DNA"/>
</dbReference>
<reference evidence="3 4" key="1">
    <citation type="submission" date="2019-01" db="EMBL/GenBank/DDBJ databases">
        <title>Litorilituus lipolytica sp. nov., isolated from intertidal sand of the Yellow Sea in China.</title>
        <authorList>
            <person name="Liu A."/>
        </authorList>
    </citation>
    <scope>NUCLEOTIDE SEQUENCE [LARGE SCALE GENOMIC DNA]</scope>
    <source>
        <strain evidence="3 4">RZ04</strain>
    </source>
</reference>
<proteinExistence type="predicted"/>
<dbReference type="GO" id="GO:0004222">
    <property type="term" value="F:metalloendopeptidase activity"/>
    <property type="evidence" value="ECO:0007669"/>
    <property type="project" value="InterPro"/>
</dbReference>
<dbReference type="Gene3D" id="3.40.30.160">
    <property type="entry name" value="Collagenase ColT, N-terminal domain"/>
    <property type="match status" value="1"/>
</dbReference>
<dbReference type="GO" id="GO:0008270">
    <property type="term" value="F:zinc ion binding"/>
    <property type="evidence" value="ECO:0007669"/>
    <property type="project" value="InterPro"/>
</dbReference>
<gene>
    <name evidence="3" type="ORF">EPA86_10810</name>
</gene>
<evidence type="ECO:0000256" key="2">
    <source>
        <dbReference type="SAM" id="SignalP"/>
    </source>
</evidence>
<evidence type="ECO:0000313" key="3">
    <source>
        <dbReference type="EMBL" id="TPH14587.1"/>
    </source>
</evidence>
<organism evidence="3 4">
    <name type="scientific">Litorilituus lipolyticus</name>
    <dbReference type="NCBI Taxonomy" id="2491017"/>
    <lineage>
        <taxon>Bacteria</taxon>
        <taxon>Pseudomonadati</taxon>
        <taxon>Pseudomonadota</taxon>
        <taxon>Gammaproteobacteria</taxon>
        <taxon>Alteromonadales</taxon>
        <taxon>Colwelliaceae</taxon>
        <taxon>Litorilituus</taxon>
    </lineage>
</organism>
<dbReference type="OrthoDB" id="9802683at2"/>
<name>A0A502L2G4_9GAMM</name>
<dbReference type="GO" id="GO:0006508">
    <property type="term" value="P:proteolysis"/>
    <property type="evidence" value="ECO:0007669"/>
    <property type="project" value="InterPro"/>
</dbReference>
<protein>
    <submittedName>
        <fullName evidence="3">Collagenase</fullName>
    </submittedName>
</protein>
<dbReference type="PROSITE" id="PS51257">
    <property type="entry name" value="PROKAR_LIPOPROTEIN"/>
    <property type="match status" value="1"/>
</dbReference>
<comment type="caution">
    <text evidence="3">The sequence shown here is derived from an EMBL/GenBank/DDBJ whole genome shotgun (WGS) entry which is preliminary data.</text>
</comment>
<dbReference type="InterPro" id="IPR002169">
    <property type="entry name" value="Peptidase_M9A/M9B"/>
</dbReference>
<dbReference type="AlphaFoldDB" id="A0A502L2G4"/>
<dbReference type="Proteomes" id="UP000315303">
    <property type="component" value="Unassembled WGS sequence"/>
</dbReference>
<accession>A0A502L2G4</accession>
<dbReference type="RefSeq" id="WP_140603463.1">
    <property type="nucleotide sequence ID" value="NZ_SAWY01000021.1"/>
</dbReference>
<sequence>MKKTIPFLLTAISISVLSACSNQQSVKSNDVNQLTNNAVSAIQKPAIKTLLTTDIDSLWSQDFDHYQKGLLAQVSQAISAEASKGNLSSNSLDKLSFYLRIFSSFGPDKDWQAGSEIALNNALIALQNMDGFYQLNEKTARLHENYAVALYRLYFLEPMQPLVKSHIEPLTKLINLYASNELSSNSTINKAQQYALWEVLRAGAILPYEAKRKNKADNLNDITANQTLQNALIAFINSDNAIIAGDDWPAQHAAWALAQYYNVYNKQYWNEYYTKTKEERSKLDNDKASLPSEAAMNDLDEQVWTALETFGQTHKKSEKEIKTLFSIPYVVSSFRGKSECKEGSLAGRCIEPTIEEALPINHTCSDSLFILTQKLTTAQLNDSCNQLIAQEADFHKKLATNNQPVANDFNDKLRVVIFNNAAEYNKYGQLVFDIHTDNGGMYIEGTTQDPDNIATFYSYEHFWVRPEFKVWNLNHEYVHYLDGRFIKYDTFNHFPSNMVWWSEGLAEFISKADDNPKAFKVLLDTEEDKWLTLKQVFDTEYKDGTTQVYQWGYLAVRFMYENQLEDYRQLAHFLKTDFFKGYKNLLDESGEKYQDEFHQWLKDNKALGKNSEEAKDPRKPRQFYRYTYKDYLQPKHLTESSRHMHWQYWHANALKNK</sequence>
<dbReference type="Pfam" id="PF01752">
    <property type="entry name" value="Peptidase_M9"/>
    <property type="match status" value="1"/>
</dbReference>